<name>A0A6P7X0Y4_9AMPH</name>
<dbReference type="AlphaFoldDB" id="A0A6P7X0Y4"/>
<evidence type="ECO:0000313" key="3">
    <source>
        <dbReference type="RefSeq" id="XP_030044210.1"/>
    </source>
</evidence>
<dbReference type="Proteomes" id="UP000515156">
    <property type="component" value="Chromosome 14"/>
</dbReference>
<dbReference type="InterPro" id="IPR011625">
    <property type="entry name" value="A2M_N_BRD"/>
</dbReference>
<dbReference type="GeneID" id="115458406"/>
<protein>
    <submittedName>
        <fullName evidence="3">Alpha-2-macroglobulin-like protein 1</fullName>
    </submittedName>
</protein>
<reference evidence="3" key="1">
    <citation type="submission" date="2025-08" db="UniProtKB">
        <authorList>
            <consortium name="RefSeq"/>
        </authorList>
    </citation>
    <scope>IDENTIFICATION</scope>
</reference>
<evidence type="ECO:0000313" key="2">
    <source>
        <dbReference type="Proteomes" id="UP000515156"/>
    </source>
</evidence>
<proteinExistence type="predicted"/>
<evidence type="ECO:0000259" key="1">
    <source>
        <dbReference type="Pfam" id="PF07703"/>
    </source>
</evidence>
<dbReference type="PANTHER" id="PTHR11412:SF171">
    <property type="entry name" value="PREGNANCY ZONE PROTEIN-LIKE PROTEIN"/>
    <property type="match status" value="1"/>
</dbReference>
<dbReference type="InterPro" id="IPR050473">
    <property type="entry name" value="A2M/Complement_sys"/>
</dbReference>
<dbReference type="PANTHER" id="PTHR11412">
    <property type="entry name" value="MACROGLOBULIN / COMPLEMENT"/>
    <property type="match status" value="1"/>
</dbReference>
<dbReference type="RefSeq" id="XP_030044210.1">
    <property type="nucleotide sequence ID" value="XM_030188350.1"/>
</dbReference>
<dbReference type="Gene3D" id="2.60.40.1930">
    <property type="match status" value="1"/>
</dbReference>
<sequence length="112" mass="12228">MGVEGKQVEYCPWGRRYIVMPPPVLYPLSALTSSFTISMTFTSDLAPVASLLVYTIVPQGGVTADRAEFQVSMCFKNQVTIEFSVKEDLPGSRTGLQLSAAPGSLWIRACCF</sequence>
<dbReference type="Pfam" id="PF07703">
    <property type="entry name" value="A2M_BRD"/>
    <property type="match status" value="1"/>
</dbReference>
<dbReference type="InParanoid" id="A0A6P7X0Y4"/>
<dbReference type="OrthoDB" id="9998011at2759"/>
<dbReference type="KEGG" id="muo:115458406"/>
<keyword evidence="2" id="KW-1185">Reference proteome</keyword>
<gene>
    <name evidence="3" type="primary">LOC115458406</name>
</gene>
<organism evidence="2 3">
    <name type="scientific">Microcaecilia unicolor</name>
    <dbReference type="NCBI Taxonomy" id="1415580"/>
    <lineage>
        <taxon>Eukaryota</taxon>
        <taxon>Metazoa</taxon>
        <taxon>Chordata</taxon>
        <taxon>Craniata</taxon>
        <taxon>Vertebrata</taxon>
        <taxon>Euteleostomi</taxon>
        <taxon>Amphibia</taxon>
        <taxon>Gymnophiona</taxon>
        <taxon>Siphonopidae</taxon>
        <taxon>Microcaecilia</taxon>
    </lineage>
</organism>
<feature type="domain" description="Alpha-2-macroglobulin bait region" evidence="1">
    <location>
        <begin position="31"/>
        <end position="105"/>
    </location>
</feature>
<accession>A0A6P7X0Y4</accession>